<evidence type="ECO:0000256" key="1">
    <source>
        <dbReference type="SAM" id="Phobius"/>
    </source>
</evidence>
<keyword evidence="1" id="KW-0812">Transmembrane</keyword>
<protein>
    <submittedName>
        <fullName evidence="2">Uncharacterized protein</fullName>
    </submittedName>
</protein>
<feature type="transmembrane region" description="Helical" evidence="1">
    <location>
        <begin position="64"/>
        <end position="85"/>
    </location>
</feature>
<accession>A0A9W6KWH4</accession>
<feature type="transmembrane region" description="Helical" evidence="1">
    <location>
        <begin position="33"/>
        <end position="52"/>
    </location>
</feature>
<comment type="caution">
    <text evidence="2">The sequence shown here is derived from an EMBL/GenBank/DDBJ whole genome shotgun (WGS) entry which is preliminary data.</text>
</comment>
<keyword evidence="1" id="KW-0472">Membrane</keyword>
<name>A0A9W6KWH4_9PSEU</name>
<keyword evidence="3" id="KW-1185">Reference proteome</keyword>
<feature type="transmembrane region" description="Helical" evidence="1">
    <location>
        <begin position="7"/>
        <end position="27"/>
    </location>
</feature>
<proteinExistence type="predicted"/>
<dbReference type="AlphaFoldDB" id="A0A9W6KWH4"/>
<dbReference type="EMBL" id="BSFQ01000001">
    <property type="protein sequence ID" value="GLL09301.1"/>
    <property type="molecule type" value="Genomic_DNA"/>
</dbReference>
<sequence>MAALGRGLPVVEAGLTPLVLLVVLALLTGRVAFAVFSALGLAILMLGAFGHAAARRAAATRFQALGWSLCSAALGGVVVGLKVLLH</sequence>
<keyword evidence="1" id="KW-1133">Transmembrane helix</keyword>
<dbReference type="Proteomes" id="UP001143463">
    <property type="component" value="Unassembled WGS sequence"/>
</dbReference>
<gene>
    <name evidence="2" type="ORF">GCM10017577_04410</name>
</gene>
<evidence type="ECO:0000313" key="2">
    <source>
        <dbReference type="EMBL" id="GLL09301.1"/>
    </source>
</evidence>
<dbReference type="RefSeq" id="WP_156067267.1">
    <property type="nucleotide sequence ID" value="NZ_BAAAUZ010000015.1"/>
</dbReference>
<reference evidence="2" key="2">
    <citation type="submission" date="2023-01" db="EMBL/GenBank/DDBJ databases">
        <authorList>
            <person name="Sun Q."/>
            <person name="Evtushenko L."/>
        </authorList>
    </citation>
    <scope>NUCLEOTIDE SEQUENCE</scope>
    <source>
        <strain evidence="2">VKM Ac-1069</strain>
    </source>
</reference>
<evidence type="ECO:0000313" key="3">
    <source>
        <dbReference type="Proteomes" id="UP001143463"/>
    </source>
</evidence>
<organism evidence="2 3">
    <name type="scientific">Pseudonocardia halophobica</name>
    <dbReference type="NCBI Taxonomy" id="29401"/>
    <lineage>
        <taxon>Bacteria</taxon>
        <taxon>Bacillati</taxon>
        <taxon>Actinomycetota</taxon>
        <taxon>Actinomycetes</taxon>
        <taxon>Pseudonocardiales</taxon>
        <taxon>Pseudonocardiaceae</taxon>
        <taxon>Pseudonocardia</taxon>
    </lineage>
</organism>
<reference evidence="2" key="1">
    <citation type="journal article" date="2014" name="Int. J. Syst. Evol. Microbiol.">
        <title>Complete genome sequence of Corynebacterium casei LMG S-19264T (=DSM 44701T), isolated from a smear-ripened cheese.</title>
        <authorList>
            <consortium name="US DOE Joint Genome Institute (JGI-PGF)"/>
            <person name="Walter F."/>
            <person name="Albersmeier A."/>
            <person name="Kalinowski J."/>
            <person name="Ruckert C."/>
        </authorList>
    </citation>
    <scope>NUCLEOTIDE SEQUENCE</scope>
    <source>
        <strain evidence="2">VKM Ac-1069</strain>
    </source>
</reference>